<dbReference type="AlphaFoldDB" id="A0A7I7U640"/>
<feature type="signal peptide" evidence="2">
    <location>
        <begin position="1"/>
        <end position="19"/>
    </location>
</feature>
<feature type="chain" id="PRO_5038983974" description="Lipoprotein" evidence="2">
    <location>
        <begin position="20"/>
        <end position="218"/>
    </location>
</feature>
<accession>A0A7I7U640</accession>
<feature type="region of interest" description="Disordered" evidence="1">
    <location>
        <begin position="22"/>
        <end position="54"/>
    </location>
</feature>
<dbReference type="InterPro" id="IPR032710">
    <property type="entry name" value="NTF2-like_dom_sf"/>
</dbReference>
<dbReference type="Proteomes" id="UP000466554">
    <property type="component" value="Chromosome"/>
</dbReference>
<feature type="compositionally biased region" description="Low complexity" evidence="1">
    <location>
        <begin position="22"/>
        <end position="51"/>
    </location>
</feature>
<evidence type="ECO:0000313" key="4">
    <source>
        <dbReference type="Proteomes" id="UP000466554"/>
    </source>
</evidence>
<name>A0A7I7U640_MYCPF</name>
<reference evidence="3 4" key="1">
    <citation type="journal article" date="2019" name="Emerg. Microbes Infect.">
        <title>Comprehensive subspecies identification of 175 nontuberculous mycobacteria species based on 7547 genomic profiles.</title>
        <authorList>
            <person name="Matsumoto Y."/>
            <person name="Kinjo T."/>
            <person name="Motooka D."/>
            <person name="Nabeya D."/>
            <person name="Jung N."/>
            <person name="Uechi K."/>
            <person name="Horii T."/>
            <person name="Iida T."/>
            <person name="Fujita J."/>
            <person name="Nakamura S."/>
        </authorList>
    </citation>
    <scope>NUCLEOTIDE SEQUENCE [LARGE SCALE GENOMIC DNA]</scope>
    <source>
        <strain evidence="3 4">JCM 6367</strain>
    </source>
</reference>
<dbReference type="RefSeq" id="WP_104865009.1">
    <property type="nucleotide sequence ID" value="NZ_AP022598.1"/>
</dbReference>
<evidence type="ECO:0000256" key="2">
    <source>
        <dbReference type="SAM" id="SignalP"/>
    </source>
</evidence>
<dbReference type="SUPFAM" id="SSF54427">
    <property type="entry name" value="NTF2-like"/>
    <property type="match status" value="1"/>
</dbReference>
<evidence type="ECO:0000313" key="3">
    <source>
        <dbReference type="EMBL" id="BBY76049.1"/>
    </source>
</evidence>
<gene>
    <name evidence="3" type="ORF">MPRF_29480</name>
</gene>
<sequence length="218" mass="22417">MARLVHAVTAATVVALALAGCGGSDSSESGESTSSSPASESAPPSTSAAAAADDEQQIRDLVQAQADAFSEGDWDSLAELTCSKFSEQANNPGEYLVPPITQFGTKEQAASIDPAQLSDSLGKEFGGASKETVDRVAQAIVAYDVPAYQAAMLDLMTESVTITVDSVENIQITGDTATADVTTTQVAGTDAPKTQTDPTPFVREDGVWLDCSDMAATS</sequence>
<evidence type="ECO:0008006" key="5">
    <source>
        <dbReference type="Google" id="ProtNLM"/>
    </source>
</evidence>
<protein>
    <recommendedName>
        <fullName evidence="5">Lipoprotein</fullName>
    </recommendedName>
</protein>
<proteinExistence type="predicted"/>
<dbReference type="EMBL" id="AP022598">
    <property type="protein sequence ID" value="BBY76049.1"/>
    <property type="molecule type" value="Genomic_DNA"/>
</dbReference>
<keyword evidence="2" id="KW-0732">Signal</keyword>
<evidence type="ECO:0000256" key="1">
    <source>
        <dbReference type="SAM" id="MobiDB-lite"/>
    </source>
</evidence>
<dbReference type="PROSITE" id="PS51257">
    <property type="entry name" value="PROKAR_LIPOPROTEIN"/>
    <property type="match status" value="1"/>
</dbReference>
<organism evidence="3 4">
    <name type="scientific">Mycolicibacterium parafortuitum</name>
    <name type="common">Mycobacterium parafortuitum</name>
    <dbReference type="NCBI Taxonomy" id="39692"/>
    <lineage>
        <taxon>Bacteria</taxon>
        <taxon>Bacillati</taxon>
        <taxon>Actinomycetota</taxon>
        <taxon>Actinomycetes</taxon>
        <taxon>Mycobacteriales</taxon>
        <taxon>Mycobacteriaceae</taxon>
        <taxon>Mycolicibacterium</taxon>
    </lineage>
</organism>